<evidence type="ECO:0000256" key="1">
    <source>
        <dbReference type="ARBA" id="ARBA00023319"/>
    </source>
</evidence>
<dbReference type="PANTHER" id="PTHR47633:SF4">
    <property type="entry name" value="MYOPALLADIN ISOFORM X1"/>
    <property type="match status" value="1"/>
</dbReference>
<name>A0A087TAP9_STEMI</name>
<dbReference type="EMBL" id="KK114328">
    <property type="protein sequence ID" value="KFM62188.1"/>
    <property type="molecule type" value="Genomic_DNA"/>
</dbReference>
<dbReference type="Gene3D" id="2.60.40.10">
    <property type="entry name" value="Immunoglobulins"/>
    <property type="match status" value="1"/>
</dbReference>
<protein>
    <submittedName>
        <fullName evidence="3">Titin</fullName>
    </submittedName>
</protein>
<dbReference type="InterPro" id="IPR013098">
    <property type="entry name" value="Ig_I-set"/>
</dbReference>
<dbReference type="InterPro" id="IPR007110">
    <property type="entry name" value="Ig-like_dom"/>
</dbReference>
<dbReference type="InterPro" id="IPR036179">
    <property type="entry name" value="Ig-like_dom_sf"/>
</dbReference>
<dbReference type="AlphaFoldDB" id="A0A087TAP9"/>
<dbReference type="GO" id="GO:0004672">
    <property type="term" value="F:protein kinase activity"/>
    <property type="evidence" value="ECO:0007669"/>
    <property type="project" value="TreeGrafter"/>
</dbReference>
<organism evidence="3 4">
    <name type="scientific">Stegodyphus mimosarum</name>
    <name type="common">African social velvet spider</name>
    <dbReference type="NCBI Taxonomy" id="407821"/>
    <lineage>
        <taxon>Eukaryota</taxon>
        <taxon>Metazoa</taxon>
        <taxon>Ecdysozoa</taxon>
        <taxon>Arthropoda</taxon>
        <taxon>Chelicerata</taxon>
        <taxon>Arachnida</taxon>
        <taxon>Araneae</taxon>
        <taxon>Araneomorphae</taxon>
        <taxon>Entelegynae</taxon>
        <taxon>Eresoidea</taxon>
        <taxon>Eresidae</taxon>
        <taxon>Stegodyphus</taxon>
    </lineage>
</organism>
<proteinExistence type="predicted"/>
<dbReference type="SUPFAM" id="SSF48726">
    <property type="entry name" value="Immunoglobulin"/>
    <property type="match status" value="1"/>
</dbReference>
<feature type="non-terminal residue" evidence="3">
    <location>
        <position position="60"/>
    </location>
</feature>
<sequence>MEVEVVASPPATFTWTFKKKPIKSSRDFQITSENNKSVLLICEAFSDDSGAYTCKAVNEA</sequence>
<dbReference type="FunFam" id="2.60.40.10:FF:000107">
    <property type="entry name" value="Myosin, light chain kinase a"/>
    <property type="match status" value="1"/>
</dbReference>
<dbReference type="Pfam" id="PF07679">
    <property type="entry name" value="I-set"/>
    <property type="match status" value="1"/>
</dbReference>
<accession>A0A087TAP9</accession>
<feature type="domain" description="Ig-like" evidence="2">
    <location>
        <begin position="1"/>
        <end position="60"/>
    </location>
</feature>
<evidence type="ECO:0000313" key="3">
    <source>
        <dbReference type="EMBL" id="KFM62188.1"/>
    </source>
</evidence>
<dbReference type="Proteomes" id="UP000054359">
    <property type="component" value="Unassembled WGS sequence"/>
</dbReference>
<evidence type="ECO:0000313" key="4">
    <source>
        <dbReference type="Proteomes" id="UP000054359"/>
    </source>
</evidence>
<dbReference type="InterPro" id="IPR013783">
    <property type="entry name" value="Ig-like_fold"/>
</dbReference>
<evidence type="ECO:0000259" key="2">
    <source>
        <dbReference type="PROSITE" id="PS50835"/>
    </source>
</evidence>
<keyword evidence="4" id="KW-1185">Reference proteome</keyword>
<dbReference type="STRING" id="407821.A0A087TAP9"/>
<gene>
    <name evidence="3" type="ORF">X975_08755</name>
</gene>
<keyword evidence="1" id="KW-0393">Immunoglobulin domain</keyword>
<dbReference type="PROSITE" id="PS50835">
    <property type="entry name" value="IG_LIKE"/>
    <property type="match status" value="1"/>
</dbReference>
<reference evidence="3 4" key="1">
    <citation type="submission" date="2013-11" db="EMBL/GenBank/DDBJ databases">
        <title>Genome sequencing of Stegodyphus mimosarum.</title>
        <authorList>
            <person name="Bechsgaard J."/>
        </authorList>
    </citation>
    <scope>NUCLEOTIDE SEQUENCE [LARGE SCALE GENOMIC DNA]</scope>
</reference>
<dbReference type="PANTHER" id="PTHR47633">
    <property type="entry name" value="IMMUNOGLOBULIN"/>
    <property type="match status" value="1"/>
</dbReference>
<dbReference type="OrthoDB" id="8055961at2759"/>